<keyword evidence="1" id="KW-0812">Transmembrane</keyword>
<keyword evidence="1" id="KW-1133">Transmembrane helix</keyword>
<evidence type="ECO:0000313" key="2">
    <source>
        <dbReference type="EMBL" id="RYR08727.1"/>
    </source>
</evidence>
<proteinExistence type="predicted"/>
<accession>A0A444Z3F3</accession>
<keyword evidence="1" id="KW-0472">Membrane</keyword>
<gene>
    <name evidence="2" type="ORF">Ahy_B05g076558</name>
</gene>
<keyword evidence="3" id="KW-1185">Reference proteome</keyword>
<comment type="caution">
    <text evidence="2">The sequence shown here is derived from an EMBL/GenBank/DDBJ whole genome shotgun (WGS) entry which is preliminary data.</text>
</comment>
<dbReference type="Proteomes" id="UP000289738">
    <property type="component" value="Chromosome B05"/>
</dbReference>
<protein>
    <submittedName>
        <fullName evidence="2">Uncharacterized protein</fullName>
    </submittedName>
</protein>
<evidence type="ECO:0000256" key="1">
    <source>
        <dbReference type="SAM" id="Phobius"/>
    </source>
</evidence>
<organism evidence="2 3">
    <name type="scientific">Arachis hypogaea</name>
    <name type="common">Peanut</name>
    <dbReference type="NCBI Taxonomy" id="3818"/>
    <lineage>
        <taxon>Eukaryota</taxon>
        <taxon>Viridiplantae</taxon>
        <taxon>Streptophyta</taxon>
        <taxon>Embryophyta</taxon>
        <taxon>Tracheophyta</taxon>
        <taxon>Spermatophyta</taxon>
        <taxon>Magnoliopsida</taxon>
        <taxon>eudicotyledons</taxon>
        <taxon>Gunneridae</taxon>
        <taxon>Pentapetalae</taxon>
        <taxon>rosids</taxon>
        <taxon>fabids</taxon>
        <taxon>Fabales</taxon>
        <taxon>Fabaceae</taxon>
        <taxon>Papilionoideae</taxon>
        <taxon>50 kb inversion clade</taxon>
        <taxon>dalbergioids sensu lato</taxon>
        <taxon>Dalbergieae</taxon>
        <taxon>Pterocarpus clade</taxon>
        <taxon>Arachis</taxon>
    </lineage>
</organism>
<evidence type="ECO:0000313" key="3">
    <source>
        <dbReference type="Proteomes" id="UP000289738"/>
    </source>
</evidence>
<sequence length="130" mass="15060">MDLEDQDLLLEDDEVEQDYTYFLRQYLEEEDRLEDDDGDGVVHLAEPSLHTYLGEIEDTRHRTAFLDGNSVVNLSRFRLQGISLLSVFMLLLLFIVVHNQGIYILILHEDLKALAQWFSPEWSAGDSTKS</sequence>
<name>A0A444Z3F3_ARAHY</name>
<dbReference type="EMBL" id="SDMP01000015">
    <property type="protein sequence ID" value="RYR08727.1"/>
    <property type="molecule type" value="Genomic_DNA"/>
</dbReference>
<feature type="transmembrane region" description="Helical" evidence="1">
    <location>
        <begin position="84"/>
        <end position="106"/>
    </location>
</feature>
<dbReference type="AlphaFoldDB" id="A0A444Z3F3"/>
<reference evidence="2 3" key="1">
    <citation type="submission" date="2019-01" db="EMBL/GenBank/DDBJ databases">
        <title>Sequencing of cultivated peanut Arachis hypogaea provides insights into genome evolution and oil improvement.</title>
        <authorList>
            <person name="Chen X."/>
        </authorList>
    </citation>
    <scope>NUCLEOTIDE SEQUENCE [LARGE SCALE GENOMIC DNA]</scope>
    <source>
        <strain evidence="3">cv. Fuhuasheng</strain>
        <tissue evidence="2">Leaves</tissue>
    </source>
</reference>